<dbReference type="AlphaFoldDB" id="A0A146KYW8"/>
<proteinExistence type="predicted"/>
<feature type="compositionally biased region" description="Basic residues" evidence="1">
    <location>
        <begin position="231"/>
        <end position="241"/>
    </location>
</feature>
<feature type="region of interest" description="Disordered" evidence="1">
    <location>
        <begin position="125"/>
        <end position="151"/>
    </location>
</feature>
<feature type="region of interest" description="Disordered" evidence="1">
    <location>
        <begin position="203"/>
        <end position="241"/>
    </location>
</feature>
<organism evidence="2">
    <name type="scientific">Lygus hesperus</name>
    <name type="common">Western plant bug</name>
    <dbReference type="NCBI Taxonomy" id="30085"/>
    <lineage>
        <taxon>Eukaryota</taxon>
        <taxon>Metazoa</taxon>
        <taxon>Ecdysozoa</taxon>
        <taxon>Arthropoda</taxon>
        <taxon>Hexapoda</taxon>
        <taxon>Insecta</taxon>
        <taxon>Pterygota</taxon>
        <taxon>Neoptera</taxon>
        <taxon>Paraneoptera</taxon>
        <taxon>Hemiptera</taxon>
        <taxon>Heteroptera</taxon>
        <taxon>Panheteroptera</taxon>
        <taxon>Cimicomorpha</taxon>
        <taxon>Miridae</taxon>
        <taxon>Mirini</taxon>
        <taxon>Lygus</taxon>
    </lineage>
</organism>
<evidence type="ECO:0000256" key="1">
    <source>
        <dbReference type="SAM" id="MobiDB-lite"/>
    </source>
</evidence>
<gene>
    <name evidence="2" type="ORF">g.29265</name>
    <name evidence="3" type="ORF">g.29273</name>
</gene>
<dbReference type="EMBL" id="GDHC01013180">
    <property type="protein sequence ID" value="JAQ05449.1"/>
    <property type="molecule type" value="Transcribed_RNA"/>
</dbReference>
<evidence type="ECO:0000313" key="3">
    <source>
        <dbReference type="EMBL" id="JAQ05449.1"/>
    </source>
</evidence>
<accession>A0A146KYW8</accession>
<evidence type="ECO:0000313" key="2">
    <source>
        <dbReference type="EMBL" id="JAQ01573.1"/>
    </source>
</evidence>
<name>A0A146KYW8_LYGHE</name>
<sequence length="241" mass="26564">MDSQFEVGTLVYYIRNQYIKHLLAQTGSTLLQYLRYKFSGKPNFIQKVERMAQSSLHSPTSEWYARNSDAMENTYTPHPYLSDIGVWDGDGDDGDVDADADADADDINDLGEIDALKSTILSTTTTKTRTGGDHSAYGDAEGHAPPAKSPTVRTKLHSMWKRLRLWWWQRKCGTAFPADAPPTLLASANTAPDCSECVYTGADTSTSTCKGSSSFSTTLRSPTLHTPTRLPSHHSHTLSKL</sequence>
<protein>
    <submittedName>
        <fullName evidence="2">Uncharacterized protein</fullName>
    </submittedName>
</protein>
<reference evidence="2" key="1">
    <citation type="journal article" date="2016" name="Gigascience">
        <title>De novo construction of an expanded transcriptome assembly for the western tarnished plant bug, Lygus hesperus.</title>
        <authorList>
            <person name="Tassone E.E."/>
            <person name="Geib S.M."/>
            <person name="Hall B."/>
            <person name="Fabrick J.A."/>
            <person name="Brent C.S."/>
            <person name="Hull J.J."/>
        </authorList>
    </citation>
    <scope>NUCLEOTIDE SEQUENCE</scope>
</reference>
<feature type="compositionally biased region" description="Low complexity" evidence="1">
    <location>
        <begin position="204"/>
        <end position="218"/>
    </location>
</feature>
<dbReference type="EMBL" id="GDHC01017056">
    <property type="protein sequence ID" value="JAQ01573.1"/>
    <property type="molecule type" value="Transcribed_RNA"/>
</dbReference>